<keyword evidence="13" id="KW-1185">Reference proteome</keyword>
<dbReference type="Gene3D" id="3.30.1490.20">
    <property type="entry name" value="ATP-grasp fold, A domain"/>
    <property type="match status" value="1"/>
</dbReference>
<evidence type="ECO:0000313" key="12">
    <source>
        <dbReference type="EMBL" id="VUZ86347.1"/>
    </source>
</evidence>
<dbReference type="AlphaFoldDB" id="A0A564ZNB0"/>
<dbReference type="PANTHER" id="PTHR21621">
    <property type="entry name" value="RIBOSOMAL PROTEIN S6 MODIFICATION PROTEIN"/>
    <property type="match status" value="1"/>
</dbReference>
<dbReference type="GO" id="GO:0009432">
    <property type="term" value="P:SOS response"/>
    <property type="evidence" value="ECO:0007669"/>
    <property type="project" value="TreeGrafter"/>
</dbReference>
<reference evidence="12 13" key="1">
    <citation type="submission" date="2019-07" db="EMBL/GenBank/DDBJ databases">
        <authorList>
            <person name="Cremers G."/>
        </authorList>
    </citation>
    <scope>NUCLEOTIDE SEQUENCE [LARGE SCALE GENOMIC DNA]</scope>
</reference>
<feature type="domain" description="ATP-grasp" evidence="11">
    <location>
        <begin position="106"/>
        <end position="284"/>
    </location>
</feature>
<dbReference type="Gene3D" id="3.30.470.20">
    <property type="entry name" value="ATP-grasp fold, B domain"/>
    <property type="match status" value="1"/>
</dbReference>
<name>A0A564ZNB0_9BACT</name>
<gene>
    <name evidence="12" type="primary">lysX</name>
    <name evidence="12" type="ORF">MELA_02749</name>
</gene>
<evidence type="ECO:0000313" key="13">
    <source>
        <dbReference type="Proteomes" id="UP000334340"/>
    </source>
</evidence>
<evidence type="ECO:0000256" key="9">
    <source>
        <dbReference type="ARBA" id="ARBA00023211"/>
    </source>
</evidence>
<keyword evidence="4" id="KW-0479">Metal-binding</keyword>
<dbReference type="GO" id="GO:0018169">
    <property type="term" value="F:ribosomal S6-glutamic acid ligase activity"/>
    <property type="evidence" value="ECO:0007669"/>
    <property type="project" value="TreeGrafter"/>
</dbReference>
<evidence type="ECO:0000256" key="5">
    <source>
        <dbReference type="ARBA" id="ARBA00022741"/>
    </source>
</evidence>
<keyword evidence="9" id="KW-0464">Manganese</keyword>
<evidence type="ECO:0000256" key="2">
    <source>
        <dbReference type="ARBA" id="ARBA00001946"/>
    </source>
</evidence>
<dbReference type="EC" id="6.3.2.-" evidence="12"/>
<protein>
    <submittedName>
        <fullName evidence="12">Alpha-aminoadipate--LysW ligase LysX</fullName>
        <ecNumber evidence="12">6.3.2.-</ecNumber>
    </submittedName>
</protein>
<keyword evidence="6 10" id="KW-0067">ATP-binding</keyword>
<dbReference type="GO" id="GO:0005524">
    <property type="term" value="F:ATP binding"/>
    <property type="evidence" value="ECO:0007669"/>
    <property type="project" value="UniProtKB-UniRule"/>
</dbReference>
<dbReference type="InterPro" id="IPR041107">
    <property type="entry name" value="Rimk_N"/>
</dbReference>
<organism evidence="12 13">
    <name type="scientific">Candidatus Methylomirabilis lanthanidiphila</name>
    <dbReference type="NCBI Taxonomy" id="2211376"/>
    <lineage>
        <taxon>Bacteria</taxon>
        <taxon>Candidatus Methylomirabilota</taxon>
        <taxon>Candidatus Methylomirabilia</taxon>
        <taxon>Candidatus Methylomirabilales</taxon>
        <taxon>Candidatus Methylomirabilaceae</taxon>
        <taxon>Candidatus Methylomirabilis</taxon>
    </lineage>
</organism>
<dbReference type="Pfam" id="PF08443">
    <property type="entry name" value="RimK"/>
    <property type="match status" value="1"/>
</dbReference>
<dbReference type="InterPro" id="IPR013815">
    <property type="entry name" value="ATP_grasp_subdomain_1"/>
</dbReference>
<keyword evidence="8" id="KW-0648">Protein biosynthesis</keyword>
<evidence type="ECO:0000256" key="10">
    <source>
        <dbReference type="PROSITE-ProRule" id="PRU00409"/>
    </source>
</evidence>
<keyword evidence="3 12" id="KW-0436">Ligase</keyword>
<evidence type="ECO:0000256" key="8">
    <source>
        <dbReference type="ARBA" id="ARBA00022917"/>
    </source>
</evidence>
<keyword evidence="7" id="KW-0460">Magnesium</keyword>
<accession>A0A564ZNB0</accession>
<dbReference type="Proteomes" id="UP000334340">
    <property type="component" value="Unassembled WGS sequence"/>
</dbReference>
<comment type="cofactor">
    <cofactor evidence="1">
        <name>Mn(2+)</name>
        <dbReference type="ChEBI" id="CHEBI:29035"/>
    </cofactor>
</comment>
<dbReference type="GO" id="GO:0005737">
    <property type="term" value="C:cytoplasm"/>
    <property type="evidence" value="ECO:0007669"/>
    <property type="project" value="TreeGrafter"/>
</dbReference>
<dbReference type="InterPro" id="IPR004666">
    <property type="entry name" value="Rp_bS6_RimK/Lys_biosynth_LsyX"/>
</dbReference>
<dbReference type="NCBIfam" id="TIGR00768">
    <property type="entry name" value="rimK_fam"/>
    <property type="match status" value="1"/>
</dbReference>
<evidence type="ECO:0000256" key="6">
    <source>
        <dbReference type="ARBA" id="ARBA00022840"/>
    </source>
</evidence>
<evidence type="ECO:0000256" key="3">
    <source>
        <dbReference type="ARBA" id="ARBA00022598"/>
    </source>
</evidence>
<comment type="cofactor">
    <cofactor evidence="2">
        <name>Mg(2+)</name>
        <dbReference type="ChEBI" id="CHEBI:18420"/>
    </cofactor>
</comment>
<evidence type="ECO:0000256" key="1">
    <source>
        <dbReference type="ARBA" id="ARBA00001936"/>
    </source>
</evidence>
<dbReference type="InterPro" id="IPR013651">
    <property type="entry name" value="ATP-grasp_RimK-type"/>
</dbReference>
<proteinExistence type="predicted"/>
<dbReference type="InterPro" id="IPR011761">
    <property type="entry name" value="ATP-grasp"/>
</dbReference>
<dbReference type="GO" id="GO:0046872">
    <property type="term" value="F:metal ion binding"/>
    <property type="evidence" value="ECO:0007669"/>
    <property type="project" value="UniProtKB-KW"/>
</dbReference>
<dbReference type="PANTHER" id="PTHR21621:SF0">
    <property type="entry name" value="BETA-CITRYLGLUTAMATE SYNTHASE B-RELATED"/>
    <property type="match status" value="1"/>
</dbReference>
<evidence type="ECO:0000256" key="7">
    <source>
        <dbReference type="ARBA" id="ARBA00022842"/>
    </source>
</evidence>
<dbReference type="SUPFAM" id="SSF56059">
    <property type="entry name" value="Glutathione synthetase ATP-binding domain-like"/>
    <property type="match status" value="1"/>
</dbReference>
<dbReference type="EMBL" id="CABIKM010000052">
    <property type="protein sequence ID" value="VUZ86347.1"/>
    <property type="molecule type" value="Genomic_DNA"/>
</dbReference>
<keyword evidence="5 10" id="KW-0547">Nucleotide-binding</keyword>
<dbReference type="PROSITE" id="PS50975">
    <property type="entry name" value="ATP_GRASP"/>
    <property type="match status" value="1"/>
</dbReference>
<sequence>MRIGILADRKGWHVEILAKALARRGCRADFLPITRLTARVPGDPLVTVNGESLESYDALLIRTIPEGSLEQIVFRMNALHRLEAAGVRIMNRPSPLEQTVDKYYTSSLLASRGLPTPRTVVAEGFDDAMAAFQELGDVIVKPLFGAGGRGMVRVSDADVAYRVFRTLTLTRSIFYIQEFVPHGNYDLRGLVIGDQVVAAMRRQSDGWRHNVSQGARPEACVMDDDATRLCLQASRLLGTDYAGIDLLQTPYGYTVVEVNSIPGWSGLQRTTEVDLAQEIADHLLSVLRP</sequence>
<evidence type="ECO:0000256" key="4">
    <source>
        <dbReference type="ARBA" id="ARBA00022723"/>
    </source>
</evidence>
<dbReference type="Pfam" id="PF18030">
    <property type="entry name" value="Rimk_N"/>
    <property type="match status" value="1"/>
</dbReference>
<dbReference type="GO" id="GO:0006412">
    <property type="term" value="P:translation"/>
    <property type="evidence" value="ECO:0007669"/>
    <property type="project" value="UniProtKB-KW"/>
</dbReference>
<evidence type="ECO:0000259" key="11">
    <source>
        <dbReference type="PROSITE" id="PS50975"/>
    </source>
</evidence>
<dbReference type="Gene3D" id="3.40.50.20">
    <property type="match status" value="1"/>
</dbReference>